<organism evidence="1 2">
    <name type="scientific">Pedobacter africanus</name>
    <dbReference type="NCBI Taxonomy" id="151894"/>
    <lineage>
        <taxon>Bacteria</taxon>
        <taxon>Pseudomonadati</taxon>
        <taxon>Bacteroidota</taxon>
        <taxon>Sphingobacteriia</taxon>
        <taxon>Sphingobacteriales</taxon>
        <taxon>Sphingobacteriaceae</taxon>
        <taxon>Pedobacter</taxon>
    </lineage>
</organism>
<evidence type="ECO:0000313" key="2">
    <source>
        <dbReference type="Proteomes" id="UP001246858"/>
    </source>
</evidence>
<reference evidence="1" key="1">
    <citation type="submission" date="2023-07" db="EMBL/GenBank/DDBJ databases">
        <title>Sorghum-associated microbial communities from plants grown in Nebraska, USA.</title>
        <authorList>
            <person name="Schachtman D."/>
        </authorList>
    </citation>
    <scope>NUCLEOTIDE SEQUENCE</scope>
    <source>
        <strain evidence="1">2697</strain>
    </source>
</reference>
<sequence length="224" mass="26267">MKDYKTLPDAELVSLLKANEAAAFTEIWNRYYTLLFSFTLRRLNDKEESKDLIYDAFADIWEKRLTVNIPGELIAFLFTVIKNRILDYYKHKKIVQRYTEHFQEYLNQVQDNTDHLVRYNDLSALIEREIAALPENMRIVLELSRRQGLSRKEISDLLDMPENSVKTNLHRALKILKTKLGLVIYLTYFSHLAAEIKEEPQTMITLNSGPDIGLCKKYDPIHPS</sequence>
<dbReference type="EMBL" id="JAVDTF010000001">
    <property type="protein sequence ID" value="MDR6782328.1"/>
    <property type="molecule type" value="Genomic_DNA"/>
</dbReference>
<keyword evidence="2" id="KW-1185">Reference proteome</keyword>
<gene>
    <name evidence="1" type="ORF">J2X78_000880</name>
</gene>
<protein>
    <submittedName>
        <fullName evidence="1">RNA polymerase sigma-70 factor (Family 1)</fullName>
    </submittedName>
</protein>
<name>A0ACC6KT75_9SPHI</name>
<evidence type="ECO:0000313" key="1">
    <source>
        <dbReference type="EMBL" id="MDR6782328.1"/>
    </source>
</evidence>
<dbReference type="Proteomes" id="UP001246858">
    <property type="component" value="Unassembled WGS sequence"/>
</dbReference>
<accession>A0ACC6KT75</accession>
<comment type="caution">
    <text evidence="1">The sequence shown here is derived from an EMBL/GenBank/DDBJ whole genome shotgun (WGS) entry which is preliminary data.</text>
</comment>
<proteinExistence type="predicted"/>